<dbReference type="InterPro" id="IPR033177">
    <property type="entry name" value="PSD-B"/>
</dbReference>
<reference evidence="14" key="1">
    <citation type="journal article" date="2021" name="J Fungi (Basel)">
        <title>Virulence traits and population genomics of the black yeast Aureobasidium melanogenum.</title>
        <authorList>
            <person name="Cernosa A."/>
            <person name="Sun X."/>
            <person name="Gostincar C."/>
            <person name="Fang C."/>
            <person name="Gunde-Cimerman N."/>
            <person name="Song Z."/>
        </authorList>
    </citation>
    <scope>NUCLEOTIDE SEQUENCE</scope>
    <source>
        <strain evidence="14">EXF-9911</strain>
    </source>
</reference>
<dbReference type="AlphaFoldDB" id="A0A9P8EDE9"/>
<keyword evidence="10" id="KW-0670">Pyruvate</keyword>
<keyword evidence="7" id="KW-0594">Phospholipid biosynthesis</keyword>
<evidence type="ECO:0000313" key="15">
    <source>
        <dbReference type="Proteomes" id="UP000779574"/>
    </source>
</evidence>
<feature type="region of interest" description="Disordered" evidence="12">
    <location>
        <begin position="1"/>
        <end position="24"/>
    </location>
</feature>
<accession>A0A9P8EDE9</accession>
<name>A0A9P8EDE9_AURME</name>
<gene>
    <name evidence="14" type="ORF">KCU76_g10809</name>
</gene>
<evidence type="ECO:0000256" key="9">
    <source>
        <dbReference type="ARBA" id="ARBA00023264"/>
    </source>
</evidence>
<evidence type="ECO:0000256" key="8">
    <source>
        <dbReference type="ARBA" id="ARBA00023239"/>
    </source>
</evidence>
<dbReference type="EMBL" id="JAHFXF010000494">
    <property type="protein sequence ID" value="KAG9686753.1"/>
    <property type="molecule type" value="Genomic_DNA"/>
</dbReference>
<dbReference type="Pfam" id="PF10159">
    <property type="entry name" value="MMtag"/>
    <property type="match status" value="1"/>
</dbReference>
<dbReference type="GO" id="GO:0046474">
    <property type="term" value="P:glycerophospholipid biosynthetic process"/>
    <property type="evidence" value="ECO:0007669"/>
    <property type="project" value="UniProtKB-ARBA"/>
</dbReference>
<evidence type="ECO:0000256" key="4">
    <source>
        <dbReference type="ARBA" id="ARBA00022516"/>
    </source>
</evidence>
<proteinExistence type="predicted"/>
<evidence type="ECO:0000256" key="6">
    <source>
        <dbReference type="ARBA" id="ARBA00023098"/>
    </source>
</evidence>
<evidence type="ECO:0000256" key="12">
    <source>
        <dbReference type="SAM" id="MobiDB-lite"/>
    </source>
</evidence>
<comment type="pathway">
    <text evidence="11">Phospholipid metabolism; phosphatidylethanolamine biosynthesis.</text>
</comment>
<feature type="compositionally biased region" description="Basic and acidic residues" evidence="12">
    <location>
        <begin position="152"/>
        <end position="165"/>
    </location>
</feature>
<dbReference type="PANTHER" id="PTHR10067:SF17">
    <property type="entry name" value="PHOSPHATIDYLSERINE DECARBOXYLASE PROENZYME 2"/>
    <property type="match status" value="1"/>
</dbReference>
<keyword evidence="8" id="KW-0456">Lyase</keyword>
<keyword evidence="9" id="KW-1208">Phospholipid metabolism</keyword>
<evidence type="ECO:0000256" key="3">
    <source>
        <dbReference type="ARBA" id="ARBA00012243"/>
    </source>
</evidence>
<evidence type="ECO:0000256" key="1">
    <source>
        <dbReference type="ARBA" id="ARBA00001928"/>
    </source>
</evidence>
<feature type="region of interest" description="Disordered" evidence="12">
    <location>
        <begin position="108"/>
        <end position="127"/>
    </location>
</feature>
<evidence type="ECO:0000313" key="14">
    <source>
        <dbReference type="EMBL" id="KAG9686753.1"/>
    </source>
</evidence>
<dbReference type="Pfam" id="PF02666">
    <property type="entry name" value="PS_Dcarbxylase"/>
    <property type="match status" value="1"/>
</dbReference>
<feature type="region of interest" description="Disordered" evidence="12">
    <location>
        <begin position="146"/>
        <end position="165"/>
    </location>
</feature>
<keyword evidence="6" id="KW-0443">Lipid metabolism</keyword>
<dbReference type="Proteomes" id="UP000779574">
    <property type="component" value="Unassembled WGS sequence"/>
</dbReference>
<comment type="pathway">
    <text evidence="2">Lipid metabolism.</text>
</comment>
<dbReference type="GO" id="GO:0004609">
    <property type="term" value="F:phosphatidylserine decarboxylase activity"/>
    <property type="evidence" value="ECO:0007669"/>
    <property type="project" value="UniProtKB-EC"/>
</dbReference>
<evidence type="ECO:0000256" key="2">
    <source>
        <dbReference type="ARBA" id="ARBA00005189"/>
    </source>
</evidence>
<dbReference type="EC" id="4.1.1.65" evidence="3"/>
<sequence length="504" mass="56590">MDLLQTVRKEGSRGGRNEFSWQDVQNDPHRQNYLGHSLMAPVGRWQKGKDLSWYAKGEKDSEGDAEAQRKEEMRKIKQQEEDEMLRAMGLPVPDRDNANLEPVALRPGMGVQAGPAAESDNRERSRNKLSDAHFDATAAALDQITNQAATPEDPKNTLHSPSDHEKSHSWLKRIFPYDSLEAMESAWHMGNYVIDRKTGQKSFEPMSIYVRVGMHALYYGSEQEKALHWKRTVKLLEEQSKKMGKQYDDPASVDHIVPFIESFNLQESMPEMKEPNPAKYKNFNEFFSREIREDARPIDEPGNDLVVSSPADCRLTAFPTVDLATKYWIKGFGFTIEKLLNSSQLASTFNNGSIVIARLAPQDYHRWHSPVSGMIESITEIPGAYYTVNPQAINEAGTLDVFCENRRSVMIVRRAGSNSRVAIIAVGAMLVGSIKYNPGIDVGREIRRGECLGAFQYGGSTVINLYQEGDVTLDEDLVRNSTKEVCETLVKVGWRVGAGPNTSA</sequence>
<feature type="domain" description="Multiple myeloma tumor-associated protein 2-like N-terminal" evidence="13">
    <location>
        <begin position="11"/>
        <end position="89"/>
    </location>
</feature>
<evidence type="ECO:0000256" key="10">
    <source>
        <dbReference type="ARBA" id="ARBA00023317"/>
    </source>
</evidence>
<reference evidence="14" key="2">
    <citation type="submission" date="2021-08" db="EMBL/GenBank/DDBJ databases">
        <authorList>
            <person name="Gostincar C."/>
            <person name="Sun X."/>
            <person name="Song Z."/>
            <person name="Gunde-Cimerman N."/>
        </authorList>
    </citation>
    <scope>NUCLEOTIDE SEQUENCE</scope>
    <source>
        <strain evidence="14">EXF-9911</strain>
    </source>
</reference>
<comment type="cofactor">
    <cofactor evidence="1">
        <name>pyruvate</name>
        <dbReference type="ChEBI" id="CHEBI:15361"/>
    </cofactor>
</comment>
<protein>
    <recommendedName>
        <fullName evidence="3">phosphatidylserine decarboxylase</fullName>
        <ecNumber evidence="3">4.1.1.65</ecNumber>
    </recommendedName>
</protein>
<dbReference type="OrthoDB" id="5973539at2759"/>
<evidence type="ECO:0000256" key="7">
    <source>
        <dbReference type="ARBA" id="ARBA00023209"/>
    </source>
</evidence>
<keyword evidence="4" id="KW-0444">Lipid biosynthesis</keyword>
<feature type="compositionally biased region" description="Basic and acidic residues" evidence="12">
    <location>
        <begin position="7"/>
        <end position="16"/>
    </location>
</feature>
<evidence type="ECO:0000256" key="5">
    <source>
        <dbReference type="ARBA" id="ARBA00022793"/>
    </source>
</evidence>
<feature type="non-terminal residue" evidence="14">
    <location>
        <position position="1"/>
    </location>
</feature>
<organism evidence="14 15">
    <name type="scientific">Aureobasidium melanogenum</name>
    <name type="common">Aureobasidium pullulans var. melanogenum</name>
    <dbReference type="NCBI Taxonomy" id="46634"/>
    <lineage>
        <taxon>Eukaryota</taxon>
        <taxon>Fungi</taxon>
        <taxon>Dikarya</taxon>
        <taxon>Ascomycota</taxon>
        <taxon>Pezizomycotina</taxon>
        <taxon>Dothideomycetes</taxon>
        <taxon>Dothideomycetidae</taxon>
        <taxon>Dothideales</taxon>
        <taxon>Saccotheciaceae</taxon>
        <taxon>Aureobasidium</taxon>
    </lineage>
</organism>
<evidence type="ECO:0000259" key="13">
    <source>
        <dbReference type="Pfam" id="PF10159"/>
    </source>
</evidence>
<evidence type="ECO:0000256" key="11">
    <source>
        <dbReference type="ARBA" id="ARBA00024326"/>
    </source>
</evidence>
<comment type="caution">
    <text evidence="14">The sequence shown here is derived from an EMBL/GenBank/DDBJ whole genome shotgun (WGS) entry which is preliminary data.</text>
</comment>
<dbReference type="NCBIfam" id="TIGR00163">
    <property type="entry name" value="PS_decarb"/>
    <property type="match status" value="1"/>
</dbReference>
<dbReference type="PANTHER" id="PTHR10067">
    <property type="entry name" value="PHOSPHATIDYLSERINE DECARBOXYLASE"/>
    <property type="match status" value="1"/>
</dbReference>
<dbReference type="InterPro" id="IPR019315">
    <property type="entry name" value="MMTA2_N"/>
</dbReference>
<dbReference type="InterPro" id="IPR003817">
    <property type="entry name" value="PS_Dcarbxylase"/>
</dbReference>
<keyword evidence="5" id="KW-0210">Decarboxylase</keyword>